<dbReference type="InterPro" id="IPR023828">
    <property type="entry name" value="Peptidase_S8_Ser-AS"/>
</dbReference>
<comment type="similarity">
    <text evidence="1 5">Belongs to the peptidase S8 family.</text>
</comment>
<evidence type="ECO:0000256" key="3">
    <source>
        <dbReference type="ARBA" id="ARBA00022801"/>
    </source>
</evidence>
<evidence type="ECO:0000313" key="7">
    <source>
        <dbReference type="EMBL" id="GEC07998.1"/>
    </source>
</evidence>
<evidence type="ECO:0000256" key="4">
    <source>
        <dbReference type="ARBA" id="ARBA00022825"/>
    </source>
</evidence>
<dbReference type="PROSITE" id="PS51892">
    <property type="entry name" value="SUBTILASE"/>
    <property type="match status" value="1"/>
</dbReference>
<keyword evidence="8" id="KW-1185">Reference proteome</keyword>
<reference evidence="7 8" key="1">
    <citation type="submission" date="2019-06" db="EMBL/GenBank/DDBJ databases">
        <title>Whole genome shotgun sequence of Streptomyces spinoverrucosus NBRC 14228.</title>
        <authorList>
            <person name="Hosoyama A."/>
            <person name="Uohara A."/>
            <person name="Ohji S."/>
            <person name="Ichikawa N."/>
        </authorList>
    </citation>
    <scope>NUCLEOTIDE SEQUENCE [LARGE SCALE GENOMIC DNA]</scope>
    <source>
        <strain evidence="7 8">NBRC 14228</strain>
    </source>
</reference>
<organism evidence="7 8">
    <name type="scientific">Streptomyces spinoverrucosus</name>
    <dbReference type="NCBI Taxonomy" id="284043"/>
    <lineage>
        <taxon>Bacteria</taxon>
        <taxon>Bacillati</taxon>
        <taxon>Actinomycetota</taxon>
        <taxon>Actinomycetes</taxon>
        <taxon>Kitasatosporales</taxon>
        <taxon>Streptomycetaceae</taxon>
        <taxon>Streptomyces</taxon>
    </lineage>
</organism>
<evidence type="ECO:0000256" key="2">
    <source>
        <dbReference type="ARBA" id="ARBA00022670"/>
    </source>
</evidence>
<dbReference type="InterPro" id="IPR000209">
    <property type="entry name" value="Peptidase_S8/S53_dom"/>
</dbReference>
<dbReference type="GO" id="GO:0004252">
    <property type="term" value="F:serine-type endopeptidase activity"/>
    <property type="evidence" value="ECO:0007669"/>
    <property type="project" value="InterPro"/>
</dbReference>
<evidence type="ECO:0000256" key="5">
    <source>
        <dbReference type="PROSITE-ProRule" id="PRU01240"/>
    </source>
</evidence>
<keyword evidence="4" id="KW-0720">Serine protease</keyword>
<dbReference type="Proteomes" id="UP000317881">
    <property type="component" value="Unassembled WGS sequence"/>
</dbReference>
<dbReference type="InterPro" id="IPR036852">
    <property type="entry name" value="Peptidase_S8/S53_dom_sf"/>
</dbReference>
<gene>
    <name evidence="7" type="ORF">SSP24_56530</name>
</gene>
<proteinExistence type="inferred from homology"/>
<accession>A0A4Y3VP93</accession>
<name>A0A4Y3VP93_9ACTN</name>
<comment type="caution">
    <text evidence="5">Lacks conserved residue(s) required for the propagation of feature annotation.</text>
</comment>
<feature type="domain" description="Peptidase S8/S53" evidence="6">
    <location>
        <begin position="322"/>
        <end position="508"/>
    </location>
</feature>
<keyword evidence="2" id="KW-0645">Protease</keyword>
<dbReference type="PROSITE" id="PS00138">
    <property type="entry name" value="SUBTILASE_SER"/>
    <property type="match status" value="1"/>
</dbReference>
<evidence type="ECO:0000256" key="1">
    <source>
        <dbReference type="ARBA" id="ARBA00011073"/>
    </source>
</evidence>
<sequence length="619" mass="66325">MGPSSWRRRPTVRVGAGTGAALLKRIAERTTTVTISGTARSPYLYDVMQVSEQRIPERVIHTVSERNSAVVRSVYADNGGVPWAAEQRFARRPYQDFTWLQYTRRVPTAFERTEYVTSGDTEWYQVVLHQTVGEGDIDRPLTVGLREAPRAYRAGEQVRHTWQGAVVRPSIPRGAEPSTRNGNMLRLRIPEFTDSEAGHWSRQIVLGDGIGTGEWTSLDTANAELFRDGKTVLDLADAWRDVEVPAGNAEYRLRLETTRESDEWDHATATDTSWSFRSDSTTEATRLPLLQVDYDVPVDERNAVGPGRTYSLGLKARNQIGKVLDQGGSGQESRIIAGMEWAARDQQAKIVSMSLGGGGDATDPMSQAVDRLSAETGALFVVAAGNGGPRSVSSPGAADSALTVGAVDSADRLADFSSQGPRDGDFGLKPEITAPGVDILAARSRYQRGGQGHYTTMSGTSMATPHVAGTAALLAAVHPDWTGAQLKQALVSSAKATPSYSPYEAGAGRLDAPAAVNTSVFATASAFSGFSAWPHEPGETDVRKVVYTNTGDAPVTLDLAVDSAAPAGLFALSEDKVTVPAHGTTSVELTAALDRLPDDRQISGWSRARTAVARCGPEP</sequence>
<dbReference type="PANTHER" id="PTHR43806">
    <property type="entry name" value="PEPTIDASE S8"/>
    <property type="match status" value="1"/>
</dbReference>
<dbReference type="Gene3D" id="3.40.50.200">
    <property type="entry name" value="Peptidase S8/S53 domain"/>
    <property type="match status" value="1"/>
</dbReference>
<dbReference type="SUPFAM" id="SSF52743">
    <property type="entry name" value="Subtilisin-like"/>
    <property type="match status" value="1"/>
</dbReference>
<dbReference type="EMBL" id="BJND01000045">
    <property type="protein sequence ID" value="GEC07998.1"/>
    <property type="molecule type" value="Genomic_DNA"/>
</dbReference>
<comment type="caution">
    <text evidence="7">The sequence shown here is derived from an EMBL/GenBank/DDBJ whole genome shotgun (WGS) entry which is preliminary data.</text>
</comment>
<dbReference type="RefSeq" id="WP_229866142.1">
    <property type="nucleotide sequence ID" value="NZ_BJND01000045.1"/>
</dbReference>
<dbReference type="GO" id="GO:0006508">
    <property type="term" value="P:proteolysis"/>
    <property type="evidence" value="ECO:0007669"/>
    <property type="project" value="UniProtKB-KW"/>
</dbReference>
<dbReference type="AlphaFoldDB" id="A0A4Y3VP93"/>
<dbReference type="Pfam" id="PF00082">
    <property type="entry name" value="Peptidase_S8"/>
    <property type="match status" value="1"/>
</dbReference>
<dbReference type="PANTHER" id="PTHR43806:SF65">
    <property type="entry name" value="SERINE PROTEASE APRX"/>
    <property type="match status" value="1"/>
</dbReference>
<evidence type="ECO:0000259" key="6">
    <source>
        <dbReference type="Pfam" id="PF00082"/>
    </source>
</evidence>
<protein>
    <recommendedName>
        <fullName evidence="6">Peptidase S8/S53 domain-containing protein</fullName>
    </recommendedName>
</protein>
<dbReference type="InterPro" id="IPR050131">
    <property type="entry name" value="Peptidase_S8_subtilisin-like"/>
</dbReference>
<evidence type="ECO:0000313" key="8">
    <source>
        <dbReference type="Proteomes" id="UP000317881"/>
    </source>
</evidence>
<keyword evidence="3" id="KW-0378">Hydrolase</keyword>